<keyword evidence="9" id="KW-1185">Reference proteome</keyword>
<dbReference type="PANTHER" id="PTHR32322:SF2">
    <property type="entry name" value="EAMA DOMAIN-CONTAINING PROTEIN"/>
    <property type="match status" value="1"/>
</dbReference>
<dbReference type="InterPro" id="IPR050638">
    <property type="entry name" value="AA-Vitamin_Transporters"/>
</dbReference>
<proteinExistence type="inferred from homology"/>
<keyword evidence="4 6" id="KW-1133">Transmembrane helix</keyword>
<dbReference type="GO" id="GO:0016020">
    <property type="term" value="C:membrane"/>
    <property type="evidence" value="ECO:0007669"/>
    <property type="project" value="UniProtKB-SubCell"/>
</dbReference>
<dbReference type="InterPro" id="IPR037185">
    <property type="entry name" value="EmrE-like"/>
</dbReference>
<dbReference type="PANTHER" id="PTHR32322">
    <property type="entry name" value="INNER MEMBRANE TRANSPORTER"/>
    <property type="match status" value="1"/>
</dbReference>
<evidence type="ECO:0000259" key="7">
    <source>
        <dbReference type="Pfam" id="PF00892"/>
    </source>
</evidence>
<feature type="transmembrane region" description="Helical" evidence="6">
    <location>
        <begin position="146"/>
        <end position="167"/>
    </location>
</feature>
<feature type="transmembrane region" description="Helical" evidence="6">
    <location>
        <begin position="265"/>
        <end position="283"/>
    </location>
</feature>
<accession>A0A9X1NM33</accession>
<dbReference type="RefSeq" id="WP_231449142.1">
    <property type="nucleotide sequence ID" value="NZ_JAJOMB010000028.1"/>
</dbReference>
<evidence type="ECO:0000256" key="2">
    <source>
        <dbReference type="ARBA" id="ARBA00007362"/>
    </source>
</evidence>
<feature type="transmembrane region" description="Helical" evidence="6">
    <location>
        <begin position="74"/>
        <end position="91"/>
    </location>
</feature>
<organism evidence="8 9">
    <name type="scientific">Kineosporia babensis</name>
    <dbReference type="NCBI Taxonomy" id="499548"/>
    <lineage>
        <taxon>Bacteria</taxon>
        <taxon>Bacillati</taxon>
        <taxon>Actinomycetota</taxon>
        <taxon>Actinomycetes</taxon>
        <taxon>Kineosporiales</taxon>
        <taxon>Kineosporiaceae</taxon>
        <taxon>Kineosporia</taxon>
    </lineage>
</organism>
<sequence length="289" mass="29563">MANKLGTLAGPQLRGSALVVAWSSGFIGAELGARHAGPDTALTWRFLLTAVVLLPWALPAFAQFGRQEWLRQGVLALLCQSFYLGGVFWAADEGIPAGTSALIGSLQPALVVFLSTKGLKVSHLAGLALGTAGVALTAVGDLGAGVTVFALVLALGAMLSLSAGTLLQQRWPAPLLAQTLAVQALFSAAFFTVFTAGAGTLAPPMTTGFWTAVVWGVGAGIGGYGFYYLVTTRDGAARASTLLYLTPAATAVWAAAMFAQPIRLATVLGLLISAGAVFLLRTTSTARPG</sequence>
<keyword evidence="3 6" id="KW-0812">Transmembrane</keyword>
<evidence type="ECO:0000313" key="8">
    <source>
        <dbReference type="EMBL" id="MCD5316289.1"/>
    </source>
</evidence>
<comment type="similarity">
    <text evidence="2">Belongs to the EamA transporter family.</text>
</comment>
<evidence type="ECO:0000256" key="1">
    <source>
        <dbReference type="ARBA" id="ARBA00004141"/>
    </source>
</evidence>
<keyword evidence="5 6" id="KW-0472">Membrane</keyword>
<feature type="transmembrane region" description="Helical" evidence="6">
    <location>
        <begin position="208"/>
        <end position="230"/>
    </location>
</feature>
<feature type="domain" description="EamA" evidence="7">
    <location>
        <begin position="18"/>
        <end position="137"/>
    </location>
</feature>
<evidence type="ECO:0000256" key="5">
    <source>
        <dbReference type="ARBA" id="ARBA00023136"/>
    </source>
</evidence>
<evidence type="ECO:0000256" key="4">
    <source>
        <dbReference type="ARBA" id="ARBA00022989"/>
    </source>
</evidence>
<feature type="transmembrane region" description="Helical" evidence="6">
    <location>
        <begin position="242"/>
        <end position="259"/>
    </location>
</feature>
<evidence type="ECO:0000256" key="6">
    <source>
        <dbReference type="SAM" id="Phobius"/>
    </source>
</evidence>
<dbReference type="Pfam" id="PF00892">
    <property type="entry name" value="EamA"/>
    <property type="match status" value="2"/>
</dbReference>
<evidence type="ECO:0000313" key="9">
    <source>
        <dbReference type="Proteomes" id="UP001138997"/>
    </source>
</evidence>
<reference evidence="8" key="1">
    <citation type="submission" date="2021-11" db="EMBL/GenBank/DDBJ databases">
        <title>Streptomyces corallinus and Kineosporia corallina sp. nov., two new coral-derived marine actinobacteria.</title>
        <authorList>
            <person name="Buangrab K."/>
            <person name="Sutthacheep M."/>
            <person name="Yeemin T."/>
            <person name="Harunari E."/>
            <person name="Igarashi Y."/>
            <person name="Sripreechasak P."/>
            <person name="Kanchanasin P."/>
            <person name="Tanasupawat S."/>
            <person name="Phongsopitanun W."/>
        </authorList>
    </citation>
    <scope>NUCLEOTIDE SEQUENCE</scope>
    <source>
        <strain evidence="8">JCM 31032</strain>
    </source>
</reference>
<dbReference type="SUPFAM" id="SSF103481">
    <property type="entry name" value="Multidrug resistance efflux transporter EmrE"/>
    <property type="match status" value="2"/>
</dbReference>
<comment type="subcellular location">
    <subcellularLocation>
        <location evidence="1">Membrane</location>
        <topology evidence="1">Multi-pass membrane protein</topology>
    </subcellularLocation>
</comment>
<feature type="transmembrane region" description="Helical" evidence="6">
    <location>
        <begin position="179"/>
        <end position="202"/>
    </location>
</feature>
<protein>
    <submittedName>
        <fullName evidence="8">DMT family transporter</fullName>
    </submittedName>
</protein>
<dbReference type="InterPro" id="IPR000620">
    <property type="entry name" value="EamA_dom"/>
</dbReference>
<feature type="transmembrane region" description="Helical" evidence="6">
    <location>
        <begin position="97"/>
        <end position="114"/>
    </location>
</feature>
<feature type="transmembrane region" description="Helical" evidence="6">
    <location>
        <begin position="42"/>
        <end position="62"/>
    </location>
</feature>
<dbReference type="EMBL" id="JAJOMB010000028">
    <property type="protein sequence ID" value="MCD5316289.1"/>
    <property type="molecule type" value="Genomic_DNA"/>
</dbReference>
<evidence type="ECO:0000256" key="3">
    <source>
        <dbReference type="ARBA" id="ARBA00022692"/>
    </source>
</evidence>
<gene>
    <name evidence="8" type="ORF">LR394_35870</name>
</gene>
<feature type="transmembrane region" description="Helical" evidence="6">
    <location>
        <begin position="121"/>
        <end position="140"/>
    </location>
</feature>
<comment type="caution">
    <text evidence="8">The sequence shown here is derived from an EMBL/GenBank/DDBJ whole genome shotgun (WGS) entry which is preliminary data.</text>
</comment>
<feature type="domain" description="EamA" evidence="7">
    <location>
        <begin position="149"/>
        <end position="280"/>
    </location>
</feature>
<name>A0A9X1NM33_9ACTN</name>
<dbReference type="AlphaFoldDB" id="A0A9X1NM33"/>
<dbReference type="Proteomes" id="UP001138997">
    <property type="component" value="Unassembled WGS sequence"/>
</dbReference>